<accession>A0A0N5CL30</accession>
<dbReference type="PRINTS" id="PR00452">
    <property type="entry name" value="SH3DOMAIN"/>
</dbReference>
<sequence>MSETKSPKLAPKPGRVVVYRALCDYMARNERELSVTEGDLLYISDNSRDIQWWSAKCGGRSGLIPQKYVLSVMMAEYIEYPLHDAAKRGNINFVKECLENVSANALDKSGSTPLHWSSHGGHSQVVKLLCSVPNMCISAQNKIGDTALHAAAWKGHLECARILLEHGANTSVLNNEKKRPVDVACDLEIRALIELAMRGTTDNCQNEYISESDDTDN</sequence>
<dbReference type="Pfam" id="PF12796">
    <property type="entry name" value="Ank_2"/>
    <property type="match status" value="1"/>
</dbReference>
<dbReference type="Gene3D" id="1.25.40.20">
    <property type="entry name" value="Ankyrin repeat-containing domain"/>
    <property type="match status" value="1"/>
</dbReference>
<evidence type="ECO:0000256" key="7">
    <source>
        <dbReference type="ARBA" id="ARBA00040640"/>
    </source>
</evidence>
<dbReference type="InterPro" id="IPR001452">
    <property type="entry name" value="SH3_domain"/>
</dbReference>
<evidence type="ECO:0000256" key="8">
    <source>
        <dbReference type="PROSITE-ProRule" id="PRU00023"/>
    </source>
</evidence>
<keyword evidence="3" id="KW-0963">Cytoplasm</keyword>
<feature type="repeat" description="ANK" evidence="8">
    <location>
        <begin position="143"/>
        <end position="175"/>
    </location>
</feature>
<evidence type="ECO:0000256" key="4">
    <source>
        <dbReference type="ARBA" id="ARBA00022737"/>
    </source>
</evidence>
<dbReference type="Proteomes" id="UP000276776">
    <property type="component" value="Unassembled WGS sequence"/>
</dbReference>
<dbReference type="InterPro" id="IPR036770">
    <property type="entry name" value="Ankyrin_rpt-contain_sf"/>
</dbReference>
<comment type="function">
    <text evidence="6">Induces bone resorption, acting probably through a signaling cascade which results in the secretion of factor(s) enhancing osteoclast formation and activity.</text>
</comment>
<dbReference type="InterPro" id="IPR002110">
    <property type="entry name" value="Ankyrin_rpt"/>
</dbReference>
<keyword evidence="5 8" id="KW-0040">ANK repeat</keyword>
<dbReference type="SMART" id="SM00326">
    <property type="entry name" value="SH3"/>
    <property type="match status" value="1"/>
</dbReference>
<feature type="repeat" description="ANK" evidence="8">
    <location>
        <begin position="109"/>
        <end position="129"/>
    </location>
</feature>
<dbReference type="GO" id="GO:0005737">
    <property type="term" value="C:cytoplasm"/>
    <property type="evidence" value="ECO:0007669"/>
    <property type="project" value="UniProtKB-SubCell"/>
</dbReference>
<keyword evidence="4" id="KW-0677">Repeat</keyword>
<dbReference type="GO" id="GO:0007165">
    <property type="term" value="P:signal transduction"/>
    <property type="evidence" value="ECO:0007669"/>
    <property type="project" value="TreeGrafter"/>
</dbReference>
<evidence type="ECO:0000256" key="2">
    <source>
        <dbReference type="ARBA" id="ARBA00022443"/>
    </source>
</evidence>
<dbReference type="PROSITE" id="PS50002">
    <property type="entry name" value="SH3"/>
    <property type="match status" value="1"/>
</dbReference>
<dbReference type="PRINTS" id="PR01415">
    <property type="entry name" value="ANKYRIN"/>
</dbReference>
<organism evidence="13">
    <name type="scientific">Thelazia callipaeda</name>
    <name type="common">Oriental eyeworm</name>
    <name type="synonym">Parasitic nematode</name>
    <dbReference type="NCBI Taxonomy" id="103827"/>
    <lineage>
        <taxon>Eukaryota</taxon>
        <taxon>Metazoa</taxon>
        <taxon>Ecdysozoa</taxon>
        <taxon>Nematoda</taxon>
        <taxon>Chromadorea</taxon>
        <taxon>Rhabditida</taxon>
        <taxon>Spirurina</taxon>
        <taxon>Spiruromorpha</taxon>
        <taxon>Thelazioidea</taxon>
        <taxon>Thelaziidae</taxon>
        <taxon>Thelazia</taxon>
    </lineage>
</organism>
<dbReference type="SUPFAM" id="SSF48403">
    <property type="entry name" value="Ankyrin repeat"/>
    <property type="match status" value="1"/>
</dbReference>
<dbReference type="OrthoDB" id="207120at2759"/>
<dbReference type="WBParaSite" id="TCLT_0000080501-mRNA-1">
    <property type="protein sequence ID" value="TCLT_0000080501-mRNA-1"/>
    <property type="gene ID" value="TCLT_0000080501"/>
</dbReference>
<evidence type="ECO:0000256" key="6">
    <source>
        <dbReference type="ARBA" id="ARBA00037432"/>
    </source>
</evidence>
<evidence type="ECO:0000256" key="5">
    <source>
        <dbReference type="ARBA" id="ARBA00023043"/>
    </source>
</evidence>
<evidence type="ECO:0000313" key="12">
    <source>
        <dbReference type="Proteomes" id="UP000276776"/>
    </source>
</evidence>
<dbReference type="PANTHER" id="PTHR24155">
    <property type="entry name" value="OSTEOCLAST-STIMULATING FACTOR 1"/>
    <property type="match status" value="1"/>
</dbReference>
<dbReference type="AlphaFoldDB" id="A0A0N5CL30"/>
<dbReference type="OMA" id="NMSWLRE"/>
<keyword evidence="12" id="KW-1185">Reference proteome</keyword>
<reference evidence="13" key="1">
    <citation type="submission" date="2017-02" db="UniProtKB">
        <authorList>
            <consortium name="WormBaseParasite"/>
        </authorList>
    </citation>
    <scope>IDENTIFICATION</scope>
</reference>
<dbReference type="EMBL" id="UYYF01000071">
    <property type="protein sequence ID" value="VDM95930.1"/>
    <property type="molecule type" value="Genomic_DNA"/>
</dbReference>
<dbReference type="PROSITE" id="PS50297">
    <property type="entry name" value="ANK_REP_REGION"/>
    <property type="match status" value="2"/>
</dbReference>
<dbReference type="SUPFAM" id="SSF50044">
    <property type="entry name" value="SH3-domain"/>
    <property type="match status" value="1"/>
</dbReference>
<evidence type="ECO:0000256" key="1">
    <source>
        <dbReference type="ARBA" id="ARBA00004496"/>
    </source>
</evidence>
<comment type="subcellular location">
    <subcellularLocation>
        <location evidence="1">Cytoplasm</location>
    </subcellularLocation>
</comment>
<dbReference type="InterPro" id="IPR036028">
    <property type="entry name" value="SH3-like_dom_sf"/>
</dbReference>
<evidence type="ECO:0000256" key="9">
    <source>
        <dbReference type="PROSITE-ProRule" id="PRU00192"/>
    </source>
</evidence>
<dbReference type="PANTHER" id="PTHR24155:SF10">
    <property type="entry name" value="OSTEOCLAST-STIMULATING FACTOR 1"/>
    <property type="match status" value="1"/>
</dbReference>
<dbReference type="PROSITE" id="PS50088">
    <property type="entry name" value="ANK_REPEAT"/>
    <property type="match status" value="2"/>
</dbReference>
<protein>
    <recommendedName>
        <fullName evidence="7">Osteoclast-stimulating factor 1</fullName>
    </recommendedName>
</protein>
<dbReference type="Gene3D" id="2.30.30.40">
    <property type="entry name" value="SH3 Domains"/>
    <property type="match status" value="1"/>
</dbReference>
<reference evidence="11 12" key="2">
    <citation type="submission" date="2018-11" db="EMBL/GenBank/DDBJ databases">
        <authorList>
            <consortium name="Pathogen Informatics"/>
        </authorList>
    </citation>
    <scope>NUCLEOTIDE SEQUENCE [LARGE SCALE GENOMIC DNA]</scope>
</reference>
<name>A0A0N5CL30_THECL</name>
<proteinExistence type="predicted"/>
<keyword evidence="2 9" id="KW-0728">SH3 domain</keyword>
<gene>
    <name evidence="11" type="ORF">TCLT_LOCUS806</name>
</gene>
<feature type="domain" description="SH3" evidence="10">
    <location>
        <begin position="14"/>
        <end position="74"/>
    </location>
</feature>
<dbReference type="Pfam" id="PF00018">
    <property type="entry name" value="SH3_1"/>
    <property type="match status" value="1"/>
</dbReference>
<dbReference type="STRING" id="103827.A0A0N5CL30"/>
<evidence type="ECO:0000259" key="10">
    <source>
        <dbReference type="PROSITE" id="PS50002"/>
    </source>
</evidence>
<evidence type="ECO:0000256" key="3">
    <source>
        <dbReference type="ARBA" id="ARBA00022490"/>
    </source>
</evidence>
<evidence type="ECO:0000313" key="11">
    <source>
        <dbReference type="EMBL" id="VDM95930.1"/>
    </source>
</evidence>
<dbReference type="SMART" id="SM00248">
    <property type="entry name" value="ANK"/>
    <property type="match status" value="3"/>
</dbReference>
<evidence type="ECO:0000313" key="13">
    <source>
        <dbReference type="WBParaSite" id="TCLT_0000080501-mRNA-1"/>
    </source>
</evidence>